<feature type="compositionally biased region" description="Polar residues" evidence="1">
    <location>
        <begin position="1"/>
        <end position="26"/>
    </location>
</feature>
<evidence type="ECO:0000313" key="3">
    <source>
        <dbReference type="EMBL" id="KAL2285199.1"/>
    </source>
</evidence>
<sequence length="108" mass="11681">MGISSVLSEDSGYPFSSTSKPRAPQTSKRRSRKLHPGFFTQGAATAMFPLGTALPLCILVLDGFLVLLLGRPRVLIRVEHALLDELIRRGAVCNLVVEGVGTHVLLEL</sequence>
<feature type="region of interest" description="Disordered" evidence="1">
    <location>
        <begin position="1"/>
        <end position="34"/>
    </location>
</feature>
<accession>A0ABR4ERW8</accession>
<keyword evidence="2" id="KW-1133">Transmembrane helix</keyword>
<evidence type="ECO:0000313" key="4">
    <source>
        <dbReference type="Proteomes" id="UP001600888"/>
    </source>
</evidence>
<keyword evidence="4" id="KW-1185">Reference proteome</keyword>
<dbReference type="Proteomes" id="UP001600888">
    <property type="component" value="Unassembled WGS sequence"/>
</dbReference>
<feature type="transmembrane region" description="Helical" evidence="2">
    <location>
        <begin position="46"/>
        <end position="69"/>
    </location>
</feature>
<name>A0ABR4ERW8_9PEZI</name>
<protein>
    <submittedName>
        <fullName evidence="3">Uncharacterized protein</fullName>
    </submittedName>
</protein>
<reference evidence="3 4" key="1">
    <citation type="submission" date="2024-03" db="EMBL/GenBank/DDBJ databases">
        <title>A high-quality draft genome sequence of Diaporthe vaccinii, a causative agent of upright dieback and viscid rot disease in cranberry plants.</title>
        <authorList>
            <person name="Sarrasin M."/>
            <person name="Lang B.F."/>
            <person name="Burger G."/>
        </authorList>
    </citation>
    <scope>NUCLEOTIDE SEQUENCE [LARGE SCALE GENOMIC DNA]</scope>
    <source>
        <strain evidence="3 4">IS7</strain>
    </source>
</reference>
<keyword evidence="2" id="KW-0472">Membrane</keyword>
<comment type="caution">
    <text evidence="3">The sequence shown here is derived from an EMBL/GenBank/DDBJ whole genome shotgun (WGS) entry which is preliminary data.</text>
</comment>
<proteinExistence type="predicted"/>
<evidence type="ECO:0000256" key="1">
    <source>
        <dbReference type="SAM" id="MobiDB-lite"/>
    </source>
</evidence>
<keyword evidence="2" id="KW-0812">Transmembrane</keyword>
<dbReference type="EMBL" id="JBAWTH010000032">
    <property type="protein sequence ID" value="KAL2285199.1"/>
    <property type="molecule type" value="Genomic_DNA"/>
</dbReference>
<gene>
    <name evidence="3" type="ORF">FJTKL_08416</name>
</gene>
<evidence type="ECO:0000256" key="2">
    <source>
        <dbReference type="SAM" id="Phobius"/>
    </source>
</evidence>
<organism evidence="3 4">
    <name type="scientific">Diaporthe vaccinii</name>
    <dbReference type="NCBI Taxonomy" id="105482"/>
    <lineage>
        <taxon>Eukaryota</taxon>
        <taxon>Fungi</taxon>
        <taxon>Dikarya</taxon>
        <taxon>Ascomycota</taxon>
        <taxon>Pezizomycotina</taxon>
        <taxon>Sordariomycetes</taxon>
        <taxon>Sordariomycetidae</taxon>
        <taxon>Diaporthales</taxon>
        <taxon>Diaporthaceae</taxon>
        <taxon>Diaporthe</taxon>
        <taxon>Diaporthe eres species complex</taxon>
    </lineage>
</organism>